<dbReference type="GO" id="GO:0016887">
    <property type="term" value="F:ATP hydrolysis activity"/>
    <property type="evidence" value="ECO:0007669"/>
    <property type="project" value="TreeGrafter"/>
</dbReference>
<organism evidence="19">
    <name type="scientific">Graphocephala atropunctata</name>
    <dbReference type="NCBI Taxonomy" id="36148"/>
    <lineage>
        <taxon>Eukaryota</taxon>
        <taxon>Metazoa</taxon>
        <taxon>Ecdysozoa</taxon>
        <taxon>Arthropoda</taxon>
        <taxon>Hexapoda</taxon>
        <taxon>Insecta</taxon>
        <taxon>Pterygota</taxon>
        <taxon>Neoptera</taxon>
        <taxon>Paraneoptera</taxon>
        <taxon>Hemiptera</taxon>
        <taxon>Auchenorrhyncha</taxon>
        <taxon>Membracoidea</taxon>
        <taxon>Cicadellidae</taxon>
        <taxon>Cicadellinae</taxon>
        <taxon>Cicadellini</taxon>
        <taxon>Graphocephala</taxon>
    </lineage>
</organism>
<evidence type="ECO:0000256" key="2">
    <source>
        <dbReference type="ARBA" id="ARBA00004286"/>
    </source>
</evidence>
<gene>
    <name evidence="19" type="ORF">g.20126</name>
</gene>
<feature type="compositionally biased region" description="Basic and acidic residues" evidence="15">
    <location>
        <begin position="9"/>
        <end position="62"/>
    </location>
</feature>
<dbReference type="InterPro" id="IPR049730">
    <property type="entry name" value="SNF2/RAD54-like_C"/>
</dbReference>
<dbReference type="InterPro" id="IPR038718">
    <property type="entry name" value="SNF2-like_sf"/>
</dbReference>
<dbReference type="CDD" id="cd17993">
    <property type="entry name" value="DEXHc_CHD1_2"/>
    <property type="match status" value="1"/>
</dbReference>
<feature type="compositionally biased region" description="Low complexity" evidence="15">
    <location>
        <begin position="228"/>
        <end position="237"/>
    </location>
</feature>
<evidence type="ECO:0000256" key="9">
    <source>
        <dbReference type="ARBA" id="ARBA00023125"/>
    </source>
</evidence>
<feature type="compositionally biased region" description="Acidic residues" evidence="15">
    <location>
        <begin position="259"/>
        <end position="270"/>
    </location>
</feature>
<feature type="domain" description="Chromo" evidence="16">
    <location>
        <begin position="286"/>
        <end position="379"/>
    </location>
</feature>
<dbReference type="SMART" id="SM00298">
    <property type="entry name" value="CHROMO"/>
    <property type="match status" value="2"/>
</dbReference>
<evidence type="ECO:0000256" key="14">
    <source>
        <dbReference type="ARBA" id="ARBA00076717"/>
    </source>
</evidence>
<feature type="domain" description="Helicase C-terminal" evidence="18">
    <location>
        <begin position="802"/>
        <end position="953"/>
    </location>
</feature>
<comment type="subcellular location">
    <subcellularLocation>
        <location evidence="2">Chromosome</location>
    </subcellularLocation>
    <subcellularLocation>
        <location evidence="1">Nucleus</location>
    </subcellularLocation>
</comment>
<dbReference type="PROSITE" id="PS50013">
    <property type="entry name" value="CHROMO_2"/>
    <property type="match status" value="2"/>
</dbReference>
<keyword evidence="8" id="KW-0805">Transcription regulation</keyword>
<dbReference type="Gene3D" id="3.40.50.300">
    <property type="entry name" value="P-loop containing nucleotide triphosphate hydrolases"/>
    <property type="match status" value="1"/>
</dbReference>
<comment type="catalytic activity">
    <reaction evidence="12">
        <text>ATP + H2O = ADP + phosphate + H(+)</text>
        <dbReference type="Rhea" id="RHEA:13065"/>
        <dbReference type="ChEBI" id="CHEBI:15377"/>
        <dbReference type="ChEBI" id="CHEBI:15378"/>
        <dbReference type="ChEBI" id="CHEBI:30616"/>
        <dbReference type="ChEBI" id="CHEBI:43474"/>
        <dbReference type="ChEBI" id="CHEBI:456216"/>
    </reaction>
</comment>
<dbReference type="CDD" id="cd18793">
    <property type="entry name" value="SF2_C_SNF"/>
    <property type="match status" value="1"/>
</dbReference>
<evidence type="ECO:0000256" key="15">
    <source>
        <dbReference type="SAM" id="MobiDB-lite"/>
    </source>
</evidence>
<keyword evidence="10" id="KW-0804">Transcription</keyword>
<feature type="compositionally biased region" description="Basic residues" evidence="15">
    <location>
        <begin position="201"/>
        <end position="227"/>
    </location>
</feature>
<dbReference type="EMBL" id="GEBQ01020701">
    <property type="protein sequence ID" value="JAT19276.1"/>
    <property type="molecule type" value="Transcribed_RNA"/>
</dbReference>
<dbReference type="InterPro" id="IPR001650">
    <property type="entry name" value="Helicase_C-like"/>
</dbReference>
<dbReference type="CDD" id="cd18666">
    <property type="entry name" value="CD1_tandem_CHD1-2_like"/>
    <property type="match status" value="1"/>
</dbReference>
<dbReference type="InterPro" id="IPR000953">
    <property type="entry name" value="Chromo/chromo_shadow_dom"/>
</dbReference>
<evidence type="ECO:0000256" key="5">
    <source>
        <dbReference type="ARBA" id="ARBA00022741"/>
    </source>
</evidence>
<dbReference type="InterPro" id="IPR014001">
    <property type="entry name" value="Helicase_ATP-bd"/>
</dbReference>
<keyword evidence="5" id="KW-0547">Nucleotide-binding</keyword>
<dbReference type="GO" id="GO:0042393">
    <property type="term" value="F:histone binding"/>
    <property type="evidence" value="ECO:0007669"/>
    <property type="project" value="TreeGrafter"/>
</dbReference>
<dbReference type="PANTHER" id="PTHR45623">
    <property type="entry name" value="CHROMODOMAIN-HELICASE-DNA-BINDING PROTEIN 3-RELATED-RELATED"/>
    <property type="match status" value="1"/>
</dbReference>
<feature type="compositionally biased region" description="Low complexity" evidence="15">
    <location>
        <begin position="81"/>
        <end position="96"/>
    </location>
</feature>
<dbReference type="PROSITE" id="PS51194">
    <property type="entry name" value="HELICASE_CTER"/>
    <property type="match status" value="1"/>
</dbReference>
<evidence type="ECO:0000313" key="19">
    <source>
        <dbReference type="EMBL" id="JAT19276.1"/>
    </source>
</evidence>
<sequence length="1057" mass="120700">SGSGSDRNATSDKDDNESKSGSDAESGKSDAEDSNKSDAESRKSDAEFNKSDVESNKSDAESNKTGPESNKSDAESKKSKGSSSGSGSDSDSGSSSDNDRSSKSKSGSGSESESKSTTTNSSPSKHQKYVKAWEENPDVYGIRRSGRSRKEPERLKVAESDSSDKGRRKSISKKSPSKAWNSDSTDYDSSTDREVAPRSKPPSRRTTRPQPKKRSSPKKPSSNKRRSYSSSEESNYSSDDDKSKRSKSRRGATVSYKEDSEDKTDSEDLVDVEYTEPDPAVVDNAETIEKVLAIRRGKKGVVGNMTTMYAMEENGDPNADCDPNDLENTELQYLMKWKGWSHIHNTWESEQSLKDQKAKGIKKLENFIRKEEDIDYWKRHTTPEDIEYYECQLELTQELLKSYNRVERIIGISKDHAEYYIKWESLPYCEATWEDAGLIERKWPKKIKEFRDREDSKRTPSKLTKALKTRPKFIKINEQPEFMGGQEVLVLRDYQISGLNWLVHSWCKENSVILADEMGLGKTIQTICMLYYLFYTHQVHGPFLVVVPLSTMTSWQREFTLWAPELNVVTYIGDVVSRNIIRDHEWMFATSKRLKFNVVLTTYEIVLKDKAFLGSLGWAVLMVDEAHRLKNDDSLLYKTLRDFDTNHRLLITGTPLQNSLKELWALLHFIMPQKFNNWEEFEKEHDHAAAKGYAKLHKQLEPFILRRVKKDVEKSLPAKVEQILRVEMTSIQKQYYKWILTKNYNALRKGNKGSPGVFVNIVMELKKCCNHASLTKPMDFEGRVSTDDHIQQLIRGSGKLVLLDKLLVRLRETGHRVLIFSQMVIMLDILAEYLQMRHFPFQRLDGRIKGELRKQALDHFNAENSPDFCFLLSTRAGGLGINLATADTVVIFDSDWNPQNDLQAQARAHRIGQKNQVNIYRLVTKSSVEEDIIERAKKKMVLDHLVIQRMDTTGRTVLDKKSGSNNTPFNKEELTAILKFGAEELFKDEENADEEPTCDIDEILRRAETAEDAPVTAGDELLSAFKVASFAAFEEDQNTQSEHEPEEETRDWEEIIP</sequence>
<feature type="domain" description="Helicase ATP-binding" evidence="17">
    <location>
        <begin position="503"/>
        <end position="673"/>
    </location>
</feature>
<feature type="compositionally biased region" description="Low complexity" evidence="15">
    <location>
        <begin position="177"/>
        <end position="188"/>
    </location>
</feature>
<keyword evidence="3" id="KW-0158">Chromosome</keyword>
<feature type="compositionally biased region" description="Basic and acidic residues" evidence="15">
    <location>
        <begin position="148"/>
        <end position="165"/>
    </location>
</feature>
<dbReference type="GO" id="GO:0034728">
    <property type="term" value="P:nucleosome organization"/>
    <property type="evidence" value="ECO:0007669"/>
    <property type="project" value="TreeGrafter"/>
</dbReference>
<dbReference type="InterPro" id="IPR027417">
    <property type="entry name" value="P-loop_NTPase"/>
</dbReference>
<dbReference type="CDD" id="cd18659">
    <property type="entry name" value="CD2_tandem"/>
    <property type="match status" value="1"/>
</dbReference>
<dbReference type="GO" id="GO:0003682">
    <property type="term" value="F:chromatin binding"/>
    <property type="evidence" value="ECO:0007669"/>
    <property type="project" value="TreeGrafter"/>
</dbReference>
<reference evidence="19" key="1">
    <citation type="submission" date="2015-11" db="EMBL/GenBank/DDBJ databases">
        <title>De novo transcriptome assembly of four potential Pierce s Disease insect vectors from Arizona vineyards.</title>
        <authorList>
            <person name="Tassone E.E."/>
        </authorList>
    </citation>
    <scope>NUCLEOTIDE SEQUENCE</scope>
</reference>
<dbReference type="FunFam" id="3.40.50.10810:FF:000007">
    <property type="entry name" value="Chromodomain-helicase-DNA-binding protein 2 isoform 1"/>
    <property type="match status" value="1"/>
</dbReference>
<accession>A0A1B6L6H2</accession>
<dbReference type="Gene3D" id="3.40.50.10810">
    <property type="entry name" value="Tandem AAA-ATPase domain"/>
    <property type="match status" value="1"/>
</dbReference>
<dbReference type="Pfam" id="PF00176">
    <property type="entry name" value="SNF2-rel_dom"/>
    <property type="match status" value="1"/>
</dbReference>
<dbReference type="GO" id="GO:0005634">
    <property type="term" value="C:nucleus"/>
    <property type="evidence" value="ECO:0007669"/>
    <property type="project" value="UniProtKB-SubCell"/>
</dbReference>
<evidence type="ECO:0000256" key="3">
    <source>
        <dbReference type="ARBA" id="ARBA00022454"/>
    </source>
</evidence>
<evidence type="ECO:0000259" key="18">
    <source>
        <dbReference type="PROSITE" id="PS51194"/>
    </source>
</evidence>
<dbReference type="GO" id="GO:0005524">
    <property type="term" value="F:ATP binding"/>
    <property type="evidence" value="ECO:0007669"/>
    <property type="project" value="UniProtKB-KW"/>
</dbReference>
<dbReference type="GO" id="GO:0000785">
    <property type="term" value="C:chromatin"/>
    <property type="evidence" value="ECO:0007669"/>
    <property type="project" value="TreeGrafter"/>
</dbReference>
<feature type="region of interest" description="Disordered" evidence="15">
    <location>
        <begin position="1034"/>
        <end position="1057"/>
    </location>
</feature>
<dbReference type="Gene3D" id="2.40.50.40">
    <property type="match status" value="2"/>
</dbReference>
<dbReference type="Pfam" id="PF00271">
    <property type="entry name" value="Helicase_C"/>
    <property type="match status" value="1"/>
</dbReference>
<dbReference type="SUPFAM" id="SSF52540">
    <property type="entry name" value="P-loop containing nucleoside triphosphate hydrolases"/>
    <property type="match status" value="2"/>
</dbReference>
<dbReference type="InterPro" id="IPR023780">
    <property type="entry name" value="Chromo_domain"/>
</dbReference>
<keyword evidence="6" id="KW-0378">Hydrolase</keyword>
<feature type="non-terminal residue" evidence="19">
    <location>
        <position position="1057"/>
    </location>
</feature>
<keyword evidence="9" id="KW-0238">DNA-binding</keyword>
<dbReference type="PANTHER" id="PTHR45623:SF14">
    <property type="entry name" value="CHROMODOMAIN-HELICASE-DNA-BINDING PROTEIN 1"/>
    <property type="match status" value="1"/>
</dbReference>
<dbReference type="InterPro" id="IPR000330">
    <property type="entry name" value="SNF2_N"/>
</dbReference>
<dbReference type="InterPro" id="IPR002464">
    <property type="entry name" value="DNA/RNA_helicase_DEAH_CS"/>
</dbReference>
<keyword evidence="4" id="KW-0677">Repeat</keyword>
<evidence type="ECO:0000256" key="12">
    <source>
        <dbReference type="ARBA" id="ARBA00049360"/>
    </source>
</evidence>
<name>A0A1B6L6H2_9HEMI</name>
<proteinExistence type="predicted"/>
<feature type="domain" description="Chromo" evidence="16">
    <location>
        <begin position="404"/>
        <end position="462"/>
    </location>
</feature>
<feature type="non-terminal residue" evidence="19">
    <location>
        <position position="1"/>
    </location>
</feature>
<evidence type="ECO:0000256" key="1">
    <source>
        <dbReference type="ARBA" id="ARBA00004123"/>
    </source>
</evidence>
<dbReference type="FunFam" id="2.40.50.40:FF:000014">
    <property type="entry name" value="Chromodomain-helicase-DNA-binding protein 2 isoform 1"/>
    <property type="match status" value="1"/>
</dbReference>
<protein>
    <recommendedName>
        <fullName evidence="13">Chromodomain-helicase-DNA-binding protein 1</fullName>
    </recommendedName>
    <alternativeName>
        <fullName evidence="14">ATP-dependent helicase CHD1</fullName>
    </alternativeName>
</protein>
<dbReference type="Pfam" id="PF00385">
    <property type="entry name" value="Chromo"/>
    <property type="match status" value="2"/>
</dbReference>
<evidence type="ECO:0000256" key="10">
    <source>
        <dbReference type="ARBA" id="ARBA00023163"/>
    </source>
</evidence>
<feature type="compositionally biased region" description="Acidic residues" evidence="15">
    <location>
        <begin position="1044"/>
        <end position="1057"/>
    </location>
</feature>
<dbReference type="SMART" id="SM00487">
    <property type="entry name" value="DEXDc"/>
    <property type="match status" value="1"/>
</dbReference>
<feature type="compositionally biased region" description="Basic residues" evidence="15">
    <location>
        <begin position="166"/>
        <end position="176"/>
    </location>
</feature>
<dbReference type="PROSITE" id="PS00598">
    <property type="entry name" value="CHROMO_1"/>
    <property type="match status" value="1"/>
</dbReference>
<dbReference type="PROSITE" id="PS51192">
    <property type="entry name" value="HELICASE_ATP_BIND_1"/>
    <property type="match status" value="1"/>
</dbReference>
<evidence type="ECO:0000259" key="16">
    <source>
        <dbReference type="PROSITE" id="PS50013"/>
    </source>
</evidence>
<evidence type="ECO:0000256" key="7">
    <source>
        <dbReference type="ARBA" id="ARBA00022840"/>
    </source>
</evidence>
<dbReference type="GO" id="GO:0140658">
    <property type="term" value="F:ATP-dependent chromatin remodeler activity"/>
    <property type="evidence" value="ECO:0007669"/>
    <property type="project" value="TreeGrafter"/>
</dbReference>
<dbReference type="SUPFAM" id="SSF54160">
    <property type="entry name" value="Chromo domain-like"/>
    <property type="match status" value="2"/>
</dbReference>
<keyword evidence="11" id="KW-0539">Nucleus</keyword>
<dbReference type="AlphaFoldDB" id="A0A1B6L6H2"/>
<dbReference type="InterPro" id="IPR023779">
    <property type="entry name" value="Chromodomain_CS"/>
</dbReference>
<evidence type="ECO:0000256" key="4">
    <source>
        <dbReference type="ARBA" id="ARBA00022737"/>
    </source>
</evidence>
<feature type="region of interest" description="Disordered" evidence="15">
    <location>
        <begin position="1"/>
        <end position="270"/>
    </location>
</feature>
<feature type="compositionally biased region" description="Low complexity" evidence="15">
    <location>
        <begin position="104"/>
        <end position="124"/>
    </location>
</feature>
<evidence type="ECO:0000256" key="11">
    <source>
        <dbReference type="ARBA" id="ARBA00023242"/>
    </source>
</evidence>
<evidence type="ECO:0000256" key="8">
    <source>
        <dbReference type="ARBA" id="ARBA00023015"/>
    </source>
</evidence>
<evidence type="ECO:0000256" key="13">
    <source>
        <dbReference type="ARBA" id="ARBA00074667"/>
    </source>
</evidence>
<evidence type="ECO:0000259" key="17">
    <source>
        <dbReference type="PROSITE" id="PS51192"/>
    </source>
</evidence>
<dbReference type="InterPro" id="IPR016197">
    <property type="entry name" value="Chromo-like_dom_sf"/>
</dbReference>
<dbReference type="GO" id="GO:0003677">
    <property type="term" value="F:DNA binding"/>
    <property type="evidence" value="ECO:0007669"/>
    <property type="project" value="UniProtKB-KW"/>
</dbReference>
<dbReference type="FunFam" id="3.40.50.300:FF:000130">
    <property type="entry name" value="Chromodomain-helicase-DNA-binding protein 2 isoform 1"/>
    <property type="match status" value="1"/>
</dbReference>
<dbReference type="SMART" id="SM00490">
    <property type="entry name" value="HELICc"/>
    <property type="match status" value="1"/>
</dbReference>
<keyword evidence="7" id="KW-0067">ATP-binding</keyword>
<dbReference type="PROSITE" id="PS00690">
    <property type="entry name" value="DEAH_ATP_HELICASE"/>
    <property type="match status" value="1"/>
</dbReference>
<evidence type="ECO:0000256" key="6">
    <source>
        <dbReference type="ARBA" id="ARBA00022801"/>
    </source>
</evidence>